<evidence type="ECO:0000313" key="2">
    <source>
        <dbReference type="EMBL" id="QOZ62577.1"/>
    </source>
</evidence>
<sequence length="61" mass="7000">MPHRKYRALESDCRVQAAITGHKKTKAELQKMAREYKVLADWLEAHPQEHEGSPATDQPTD</sequence>
<accession>A0A410VCV7</accession>
<dbReference type="Proteomes" id="UP000593880">
    <property type="component" value="Chromosome"/>
</dbReference>
<proteinExistence type="predicted"/>
<protein>
    <submittedName>
        <fullName evidence="1">Uncharacterized protein</fullName>
    </submittedName>
</protein>
<gene>
    <name evidence="1" type="ORF">GCM10010987_65610</name>
    <name evidence="2" type="ORF">XH86_30395</name>
</gene>
<reference evidence="1" key="3">
    <citation type="submission" date="2022-12" db="EMBL/GenBank/DDBJ databases">
        <authorList>
            <person name="Sun Q."/>
            <person name="Zhou Y."/>
        </authorList>
    </citation>
    <scope>NUCLEOTIDE SEQUENCE</scope>
    <source>
        <strain evidence="1">CGMCC 1.15034</strain>
    </source>
</reference>
<dbReference type="Proteomes" id="UP000625079">
    <property type="component" value="Unassembled WGS sequence"/>
</dbReference>
<organism evidence="1 4">
    <name type="scientific">Bradyrhizobium guangdongense</name>
    <dbReference type="NCBI Taxonomy" id="1325090"/>
    <lineage>
        <taxon>Bacteria</taxon>
        <taxon>Pseudomonadati</taxon>
        <taxon>Pseudomonadota</taxon>
        <taxon>Alphaproteobacteria</taxon>
        <taxon>Hyphomicrobiales</taxon>
        <taxon>Nitrobacteraceae</taxon>
        <taxon>Bradyrhizobium</taxon>
    </lineage>
</organism>
<evidence type="ECO:0000313" key="4">
    <source>
        <dbReference type="Proteomes" id="UP000625079"/>
    </source>
</evidence>
<evidence type="ECO:0000313" key="3">
    <source>
        <dbReference type="Proteomes" id="UP000593880"/>
    </source>
</evidence>
<keyword evidence="3" id="KW-1185">Reference proteome</keyword>
<name>A0A410VCV7_9BRAD</name>
<reference evidence="2 3" key="2">
    <citation type="submission" date="2018-06" db="EMBL/GenBank/DDBJ databases">
        <title>Comparative genomics of rhizobia nodulating Arachis hypogaea in China.</title>
        <authorList>
            <person name="Li Y."/>
        </authorList>
    </citation>
    <scope>NUCLEOTIDE SEQUENCE [LARGE SCALE GENOMIC DNA]</scope>
    <source>
        <strain evidence="2 3">CCBAU 51658</strain>
    </source>
</reference>
<evidence type="ECO:0000313" key="1">
    <source>
        <dbReference type="EMBL" id="GGI31678.1"/>
    </source>
</evidence>
<dbReference type="OrthoDB" id="9959797at2"/>
<dbReference type="EMBL" id="CP030057">
    <property type="protein sequence ID" value="QOZ62577.1"/>
    <property type="molecule type" value="Genomic_DNA"/>
</dbReference>
<dbReference type="EMBL" id="BMHC01000021">
    <property type="protein sequence ID" value="GGI31678.1"/>
    <property type="molecule type" value="Genomic_DNA"/>
</dbReference>
<dbReference type="AlphaFoldDB" id="A0A410VCV7"/>
<dbReference type="RefSeq" id="WP_128968152.1">
    <property type="nucleotide sequence ID" value="NZ_BMHC01000021.1"/>
</dbReference>
<reference evidence="1" key="1">
    <citation type="journal article" date="2014" name="Int. J. Syst. Evol. Microbiol.">
        <title>Complete genome sequence of Corynebacterium casei LMG S-19264T (=DSM 44701T), isolated from a smear-ripened cheese.</title>
        <authorList>
            <consortium name="US DOE Joint Genome Institute (JGI-PGF)"/>
            <person name="Walter F."/>
            <person name="Albersmeier A."/>
            <person name="Kalinowski J."/>
            <person name="Ruckert C."/>
        </authorList>
    </citation>
    <scope>NUCLEOTIDE SEQUENCE</scope>
    <source>
        <strain evidence="1">CGMCC 1.15034</strain>
    </source>
</reference>